<name>A0A917XQ45_9ACTN</name>
<comment type="caution">
    <text evidence="6">The sequence shown here is derived from an EMBL/GenBank/DDBJ whole genome shotgun (WGS) entry which is preliminary data.</text>
</comment>
<gene>
    <name evidence="6" type="ORF">GCM10011578_098890</name>
</gene>
<dbReference type="RefSeq" id="WP_189269562.1">
    <property type="nucleotide sequence ID" value="NZ_BMML01000052.1"/>
</dbReference>
<dbReference type="GO" id="GO:0016620">
    <property type="term" value="F:oxidoreductase activity, acting on the aldehyde or oxo group of donors, NAD or NADP as acceptor"/>
    <property type="evidence" value="ECO:0007669"/>
    <property type="project" value="InterPro"/>
</dbReference>
<dbReference type="FunFam" id="3.40.605.10:FF:000007">
    <property type="entry name" value="NAD/NADP-dependent betaine aldehyde dehydrogenase"/>
    <property type="match status" value="1"/>
</dbReference>
<dbReference type="FunFam" id="3.40.309.10:FF:000012">
    <property type="entry name" value="Betaine aldehyde dehydrogenase"/>
    <property type="match status" value="1"/>
</dbReference>
<evidence type="ECO:0000256" key="3">
    <source>
        <dbReference type="PROSITE-ProRule" id="PRU10007"/>
    </source>
</evidence>
<protein>
    <submittedName>
        <fullName evidence="6">Aldehyde dehydrogenase</fullName>
    </submittedName>
</protein>
<dbReference type="PROSITE" id="PS00687">
    <property type="entry name" value="ALDEHYDE_DEHYDR_GLU"/>
    <property type="match status" value="1"/>
</dbReference>
<dbReference type="InterPro" id="IPR015590">
    <property type="entry name" value="Aldehyde_DH_dom"/>
</dbReference>
<proteinExistence type="inferred from homology"/>
<dbReference type="Gene3D" id="3.40.309.10">
    <property type="entry name" value="Aldehyde Dehydrogenase, Chain A, domain 2"/>
    <property type="match status" value="1"/>
</dbReference>
<reference evidence="6" key="1">
    <citation type="journal article" date="2014" name="Int. J. Syst. Evol. Microbiol.">
        <title>Complete genome sequence of Corynebacterium casei LMG S-19264T (=DSM 44701T), isolated from a smear-ripened cheese.</title>
        <authorList>
            <consortium name="US DOE Joint Genome Institute (JGI-PGF)"/>
            <person name="Walter F."/>
            <person name="Albersmeier A."/>
            <person name="Kalinowski J."/>
            <person name="Ruckert C."/>
        </authorList>
    </citation>
    <scope>NUCLEOTIDE SEQUENCE</scope>
    <source>
        <strain evidence="6">CGMCC 4.7110</strain>
    </source>
</reference>
<reference evidence="6" key="2">
    <citation type="submission" date="2020-09" db="EMBL/GenBank/DDBJ databases">
        <authorList>
            <person name="Sun Q."/>
            <person name="Zhou Y."/>
        </authorList>
    </citation>
    <scope>NUCLEOTIDE SEQUENCE</scope>
    <source>
        <strain evidence="6">CGMCC 4.7110</strain>
    </source>
</reference>
<sequence length="492" mass="51960">MTLPVTKDEGTAPRDWPMLIDGRHVEAKEGGWLDVVDPGTGKAFARVPDARSADVDHAVAVARSAFDEGSWAGLPAEERARLLWRIADLIEGAGEELAALESRNQGAPVMAARGGQVNVAAKTFRYYAGAVQRIGGKATDLNSYGLRFHAYTRREPIGVAALIVPWNAPLSLASWKLAPALAAGCTVVLKPADETPLSALRLAEICQEAGVPDGVVNVVTGIGRETGAALAAHPDVDKISFTGSTEVGRAIVHAAAGNLKKVSLELGGKSPVVVLDDANLTEAIPGAADAIFRNSGQVCTAGSRLLVHEGLYDQMVDGLKKAAESLRLGYGTDPSSQLGPLISERHRERVAGYVRSGIEQGAEVVTGGEPLPGDGFFFPPTVVARATPEMRLVREEIFGPVVAVLPFTDEDEAVRLANDTTYGLAGSVWSRDVSRAHRVAARLRAGRVGINVHPIPDVAMPTGGYKQSGWGRELGEEGLDAFLETKSVLTRL</sequence>
<dbReference type="PROSITE" id="PS00070">
    <property type="entry name" value="ALDEHYDE_DEHYDR_CYS"/>
    <property type="match status" value="1"/>
</dbReference>
<dbReference type="Pfam" id="PF00171">
    <property type="entry name" value="Aldedh"/>
    <property type="match status" value="1"/>
</dbReference>
<dbReference type="InterPro" id="IPR029510">
    <property type="entry name" value="Ald_DH_CS_GLU"/>
</dbReference>
<dbReference type="SUPFAM" id="SSF53720">
    <property type="entry name" value="ALDH-like"/>
    <property type="match status" value="1"/>
</dbReference>
<evidence type="ECO:0000256" key="1">
    <source>
        <dbReference type="ARBA" id="ARBA00009986"/>
    </source>
</evidence>
<evidence type="ECO:0000256" key="4">
    <source>
        <dbReference type="RuleBase" id="RU003345"/>
    </source>
</evidence>
<dbReference type="EMBL" id="BMML01000052">
    <property type="protein sequence ID" value="GGN46216.1"/>
    <property type="molecule type" value="Genomic_DNA"/>
</dbReference>
<evidence type="ECO:0000256" key="2">
    <source>
        <dbReference type="ARBA" id="ARBA00023002"/>
    </source>
</evidence>
<dbReference type="InterPro" id="IPR016163">
    <property type="entry name" value="Ald_DH_C"/>
</dbReference>
<dbReference type="InterPro" id="IPR016160">
    <property type="entry name" value="Ald_DH_CS_CYS"/>
</dbReference>
<dbReference type="AlphaFoldDB" id="A0A917XQ45"/>
<dbReference type="InterPro" id="IPR016162">
    <property type="entry name" value="Ald_DH_N"/>
</dbReference>
<comment type="similarity">
    <text evidence="1 4">Belongs to the aldehyde dehydrogenase family.</text>
</comment>
<evidence type="ECO:0000313" key="7">
    <source>
        <dbReference type="Proteomes" id="UP000653411"/>
    </source>
</evidence>
<dbReference type="Gene3D" id="3.40.605.10">
    <property type="entry name" value="Aldehyde Dehydrogenase, Chain A, domain 1"/>
    <property type="match status" value="1"/>
</dbReference>
<dbReference type="InterPro" id="IPR016161">
    <property type="entry name" value="Ald_DH/histidinol_DH"/>
</dbReference>
<evidence type="ECO:0000313" key="6">
    <source>
        <dbReference type="EMBL" id="GGN46216.1"/>
    </source>
</evidence>
<organism evidence="6 7">
    <name type="scientific">Streptomyces fuscichromogenes</name>
    <dbReference type="NCBI Taxonomy" id="1324013"/>
    <lineage>
        <taxon>Bacteria</taxon>
        <taxon>Bacillati</taxon>
        <taxon>Actinomycetota</taxon>
        <taxon>Actinomycetes</taxon>
        <taxon>Kitasatosporales</taxon>
        <taxon>Streptomycetaceae</taxon>
        <taxon>Streptomyces</taxon>
    </lineage>
</organism>
<dbReference type="Proteomes" id="UP000653411">
    <property type="component" value="Unassembled WGS sequence"/>
</dbReference>
<keyword evidence="7" id="KW-1185">Reference proteome</keyword>
<keyword evidence="2 4" id="KW-0560">Oxidoreductase</keyword>
<feature type="active site" evidence="3">
    <location>
        <position position="265"/>
    </location>
</feature>
<feature type="domain" description="Aldehyde dehydrogenase" evidence="5">
    <location>
        <begin position="27"/>
        <end position="488"/>
    </location>
</feature>
<accession>A0A917XQ45</accession>
<dbReference type="PANTHER" id="PTHR11699">
    <property type="entry name" value="ALDEHYDE DEHYDROGENASE-RELATED"/>
    <property type="match status" value="1"/>
</dbReference>
<evidence type="ECO:0000259" key="5">
    <source>
        <dbReference type="Pfam" id="PF00171"/>
    </source>
</evidence>